<keyword evidence="4" id="KW-1185">Reference proteome</keyword>
<protein>
    <submittedName>
        <fullName evidence="3">Putative xanthine dehydrogenase subunit A</fullName>
        <ecNumber evidence="3">1.17.1.4</ecNumber>
    </submittedName>
</protein>
<feature type="domain" description="XdhC- CoxI" evidence="1">
    <location>
        <begin position="14"/>
        <end position="76"/>
    </location>
</feature>
<dbReference type="InterPro" id="IPR027051">
    <property type="entry name" value="XdhC_Rossmann_dom"/>
</dbReference>
<gene>
    <name evidence="3" type="primary">pucA_2</name>
    <name evidence="3" type="ORF">MOMUL_18410</name>
</gene>
<dbReference type="SUPFAM" id="SSF51971">
    <property type="entry name" value="Nucleotide-binding domain"/>
    <property type="match status" value="1"/>
</dbReference>
<sequence length="249" mass="26684">MDKLAFFRQLLAALEGQQPGVAALVVKAEAGLPGVAPGNRFLWTPEGHYGSLGSANLEAAVAERAREVLAGRRPRLDTIELDEGSVTLFLEPVLPEPEVIVLGGGHVGQQVAAVAKLAGYLVTVIDDRPDFANQALFPTADRIICNNFTAALQDIKITAATFIVIVTRGHRHDYDCLRAVIDSPAAYIGMIGSRRRVQGVKERLLAEGVREAALERIHAPIGLDIGAETPAEIAVSILAEIIRVYRRGA</sequence>
<dbReference type="RefSeq" id="WP_062284286.1">
    <property type="nucleotide sequence ID" value="NZ_LTBC01000006.1"/>
</dbReference>
<dbReference type="InterPro" id="IPR003777">
    <property type="entry name" value="XdhC_CoxI"/>
</dbReference>
<dbReference type="InterPro" id="IPR052698">
    <property type="entry name" value="MoCofactor_Util/Proc"/>
</dbReference>
<accession>A0A151AWB1</accession>
<organism evidence="3 4">
    <name type="scientific">Moorella mulderi DSM 14980</name>
    <dbReference type="NCBI Taxonomy" id="1122241"/>
    <lineage>
        <taxon>Bacteria</taxon>
        <taxon>Bacillati</taxon>
        <taxon>Bacillota</taxon>
        <taxon>Clostridia</taxon>
        <taxon>Neomoorellales</taxon>
        <taxon>Neomoorellaceae</taxon>
        <taxon>Neomoorella</taxon>
    </lineage>
</organism>
<dbReference type="OrthoDB" id="9773039at2"/>
<evidence type="ECO:0000259" key="2">
    <source>
        <dbReference type="Pfam" id="PF13478"/>
    </source>
</evidence>
<dbReference type="EC" id="1.17.1.4" evidence="3"/>
<evidence type="ECO:0000313" key="3">
    <source>
        <dbReference type="EMBL" id="KYH31959.1"/>
    </source>
</evidence>
<dbReference type="GO" id="GO:0004854">
    <property type="term" value="F:xanthine dehydrogenase activity"/>
    <property type="evidence" value="ECO:0007669"/>
    <property type="project" value="UniProtKB-EC"/>
</dbReference>
<dbReference type="InterPro" id="IPR036291">
    <property type="entry name" value="NAD(P)-bd_dom_sf"/>
</dbReference>
<keyword evidence="3" id="KW-0560">Oxidoreductase</keyword>
<dbReference type="AlphaFoldDB" id="A0A151AWB1"/>
<evidence type="ECO:0000259" key="1">
    <source>
        <dbReference type="Pfam" id="PF02625"/>
    </source>
</evidence>
<proteinExistence type="predicted"/>
<comment type="caution">
    <text evidence="3">The sequence shown here is derived from an EMBL/GenBank/DDBJ whole genome shotgun (WGS) entry which is preliminary data.</text>
</comment>
<dbReference type="Pfam" id="PF13478">
    <property type="entry name" value="XdhC_C"/>
    <property type="match status" value="1"/>
</dbReference>
<name>A0A151AWB1_9FIRM</name>
<feature type="domain" description="XdhC Rossmann" evidence="2">
    <location>
        <begin position="99"/>
        <end position="241"/>
    </location>
</feature>
<dbReference type="Pfam" id="PF02625">
    <property type="entry name" value="XdhC_CoxI"/>
    <property type="match status" value="1"/>
</dbReference>
<dbReference type="PATRIC" id="fig|1122241.3.peg.1956"/>
<dbReference type="Proteomes" id="UP000075670">
    <property type="component" value="Unassembled WGS sequence"/>
</dbReference>
<dbReference type="SUPFAM" id="SSF51735">
    <property type="entry name" value="NAD(P)-binding Rossmann-fold domains"/>
    <property type="match status" value="1"/>
</dbReference>
<dbReference type="PANTHER" id="PTHR30388:SF6">
    <property type="entry name" value="XANTHINE DEHYDROGENASE SUBUNIT A-RELATED"/>
    <property type="match status" value="1"/>
</dbReference>
<dbReference type="EMBL" id="LTBC01000006">
    <property type="protein sequence ID" value="KYH31959.1"/>
    <property type="molecule type" value="Genomic_DNA"/>
</dbReference>
<reference evidence="3 4" key="1">
    <citation type="submission" date="2016-02" db="EMBL/GenBank/DDBJ databases">
        <title>Genome sequence of Moorella mulderi DSM 14980.</title>
        <authorList>
            <person name="Poehlein A."/>
            <person name="Daniel R."/>
        </authorList>
    </citation>
    <scope>NUCLEOTIDE SEQUENCE [LARGE SCALE GENOMIC DNA]</scope>
    <source>
        <strain evidence="3 4">DSM 14980</strain>
    </source>
</reference>
<evidence type="ECO:0000313" key="4">
    <source>
        <dbReference type="Proteomes" id="UP000075670"/>
    </source>
</evidence>
<dbReference type="PANTHER" id="PTHR30388">
    <property type="entry name" value="ALDEHYDE OXIDOREDUCTASE MOLYBDENUM COFACTOR ASSEMBLY PROTEIN"/>
    <property type="match status" value="1"/>
</dbReference>
<dbReference type="Gene3D" id="3.40.50.720">
    <property type="entry name" value="NAD(P)-binding Rossmann-like Domain"/>
    <property type="match status" value="1"/>
</dbReference>